<evidence type="ECO:0000313" key="2">
    <source>
        <dbReference type="Proteomes" id="UP000499080"/>
    </source>
</evidence>
<reference evidence="1 2" key="1">
    <citation type="journal article" date="2019" name="Sci. Rep.">
        <title>Orb-weaving spider Araneus ventricosus genome elucidates the spidroin gene catalogue.</title>
        <authorList>
            <person name="Kono N."/>
            <person name="Nakamura H."/>
            <person name="Ohtoshi R."/>
            <person name="Moran D.A.P."/>
            <person name="Shinohara A."/>
            <person name="Yoshida Y."/>
            <person name="Fujiwara M."/>
            <person name="Mori M."/>
            <person name="Tomita M."/>
            <person name="Arakawa K."/>
        </authorList>
    </citation>
    <scope>NUCLEOTIDE SEQUENCE [LARGE SCALE GENOMIC DNA]</scope>
</reference>
<dbReference type="AlphaFoldDB" id="A0A4Y2SD68"/>
<organism evidence="1 2">
    <name type="scientific">Araneus ventricosus</name>
    <name type="common">Orbweaver spider</name>
    <name type="synonym">Epeira ventricosa</name>
    <dbReference type="NCBI Taxonomy" id="182803"/>
    <lineage>
        <taxon>Eukaryota</taxon>
        <taxon>Metazoa</taxon>
        <taxon>Ecdysozoa</taxon>
        <taxon>Arthropoda</taxon>
        <taxon>Chelicerata</taxon>
        <taxon>Arachnida</taxon>
        <taxon>Araneae</taxon>
        <taxon>Araneomorphae</taxon>
        <taxon>Entelegynae</taxon>
        <taxon>Araneoidea</taxon>
        <taxon>Araneidae</taxon>
        <taxon>Araneus</taxon>
    </lineage>
</organism>
<gene>
    <name evidence="1" type="ORF">AVEN_170676_1</name>
</gene>
<sequence length="102" mass="11883">MVIAKVTDTSVPPRLFWGRISSGACSRRYHTNKRRVLTMRRHQMLKLIVVIVVRAFINPDLCLQCVVQQIIFNIKLAYRAQHCGRYETSNSKVTINEIKIIR</sequence>
<comment type="caution">
    <text evidence="1">The sequence shown here is derived from an EMBL/GenBank/DDBJ whole genome shotgun (WGS) entry which is preliminary data.</text>
</comment>
<dbReference type="EMBL" id="BGPR01020810">
    <property type="protein sequence ID" value="GBN85506.1"/>
    <property type="molecule type" value="Genomic_DNA"/>
</dbReference>
<protein>
    <submittedName>
        <fullName evidence="1">Uncharacterized protein</fullName>
    </submittedName>
</protein>
<accession>A0A4Y2SD68</accession>
<name>A0A4Y2SD68_ARAVE</name>
<evidence type="ECO:0000313" key="1">
    <source>
        <dbReference type="EMBL" id="GBN85506.1"/>
    </source>
</evidence>
<dbReference type="Proteomes" id="UP000499080">
    <property type="component" value="Unassembled WGS sequence"/>
</dbReference>
<keyword evidence="2" id="KW-1185">Reference proteome</keyword>
<proteinExistence type="predicted"/>